<dbReference type="EMBL" id="FOOH01000006">
    <property type="protein sequence ID" value="SFF72217.1"/>
    <property type="molecule type" value="Genomic_DNA"/>
</dbReference>
<sequence>MKKLVVILGIIFIGLSSFTSVIDKTDKVLVKQIYAMLDDLPLEIEEELLVEVRLIINEQNRIKVLFVEAEDPLVRKLIRKRLDKNTLAIPFKVEGAYRLPIRIKV</sequence>
<keyword evidence="2" id="KW-1185">Reference proteome</keyword>
<dbReference type="AlphaFoldDB" id="A0A1I2L447"/>
<organism evidence="1 2">
    <name type="scientific">Salegentibacter agarivorans</name>
    <dbReference type="NCBI Taxonomy" id="345907"/>
    <lineage>
        <taxon>Bacteria</taxon>
        <taxon>Pseudomonadati</taxon>
        <taxon>Bacteroidota</taxon>
        <taxon>Flavobacteriia</taxon>
        <taxon>Flavobacteriales</taxon>
        <taxon>Flavobacteriaceae</taxon>
        <taxon>Salegentibacter</taxon>
    </lineage>
</organism>
<name>A0A1I2L447_9FLAO</name>
<gene>
    <name evidence="1" type="ORF">SAMN04488033_106102</name>
</gene>
<proteinExistence type="predicted"/>
<reference evidence="2" key="1">
    <citation type="submission" date="2016-10" db="EMBL/GenBank/DDBJ databases">
        <authorList>
            <person name="Varghese N."/>
            <person name="Submissions S."/>
        </authorList>
    </citation>
    <scope>NUCLEOTIDE SEQUENCE [LARGE SCALE GENOMIC DNA]</scope>
    <source>
        <strain evidence="2">DSM 23515</strain>
    </source>
</reference>
<protein>
    <submittedName>
        <fullName evidence="1">Uncharacterized protein</fullName>
    </submittedName>
</protein>
<evidence type="ECO:0000313" key="1">
    <source>
        <dbReference type="EMBL" id="SFF72217.1"/>
    </source>
</evidence>
<dbReference type="Proteomes" id="UP000199116">
    <property type="component" value="Unassembled WGS sequence"/>
</dbReference>
<dbReference type="RefSeq" id="WP_075327514.1">
    <property type="nucleotide sequence ID" value="NZ_FOOH01000006.1"/>
</dbReference>
<evidence type="ECO:0000313" key="2">
    <source>
        <dbReference type="Proteomes" id="UP000199116"/>
    </source>
</evidence>
<accession>A0A1I2L447</accession>